<dbReference type="Pfam" id="PF13102">
    <property type="entry name" value="Phage_int_SAM_5"/>
    <property type="match status" value="1"/>
</dbReference>
<evidence type="ECO:0000259" key="4">
    <source>
        <dbReference type="PROSITE" id="PS51898"/>
    </source>
</evidence>
<dbReference type="Proteomes" id="UP000732105">
    <property type="component" value="Unassembled WGS sequence"/>
</dbReference>
<keyword evidence="6" id="KW-1185">Reference proteome</keyword>
<proteinExistence type="inferred from homology"/>
<evidence type="ECO:0000256" key="2">
    <source>
        <dbReference type="ARBA" id="ARBA00023125"/>
    </source>
</evidence>
<dbReference type="SUPFAM" id="SSF56349">
    <property type="entry name" value="DNA breaking-rejoining enzymes"/>
    <property type="match status" value="1"/>
</dbReference>
<evidence type="ECO:0000256" key="1">
    <source>
        <dbReference type="ARBA" id="ARBA00008857"/>
    </source>
</evidence>
<gene>
    <name evidence="5" type="ORF">ELS83_18270</name>
</gene>
<dbReference type="Gene3D" id="1.10.150.130">
    <property type="match status" value="1"/>
</dbReference>
<keyword evidence="2" id="KW-0238">DNA-binding</keyword>
<feature type="domain" description="Tyr recombinase" evidence="4">
    <location>
        <begin position="227"/>
        <end position="405"/>
    </location>
</feature>
<sequence>MLNLNLSLIMRMFVSFILRKNRGKKEGIAPVYVRFTMNERRVQLSTGVSVDMSKWDPKQQKCIGRSREAQVLNNKILKVKTDLYDIYNQLSAFEEDFDVMDIKNRMLKVDEGKYIGVVSIFDYYLDSMKDKLHKSFSMETYKHYKSSKGRVEDFIKSQYKINDFPVGKIDYNFLDKFDRYLKSKYKVHQNTAWNYHKHLRRILNLAISLEYIEKNPYGKYKVRLDPTNREFLTIDELGRIEDKEFTLERLDLVKNIFVFACYTGLSYSDISKLHQRHLALGDDGNEWLIIDRTKTNNRCRIPLLPKAKEILELFKHYPSISGTGRLVPVLSNQRLNSYLKEIADTCKISKNLSMHMARHTFATSVTLSNGVPIETVSKILGHTSLKTTQIYARILDKKISDDMGDLKLKLEQKRKSNWG</sequence>
<dbReference type="InterPro" id="IPR002104">
    <property type="entry name" value="Integrase_catalytic"/>
</dbReference>
<reference evidence="5 6" key="1">
    <citation type="submission" date="2018-12" db="EMBL/GenBank/DDBJ databases">
        <title>Marinifilum JC070 sp. nov., a marine bacterium isolated from Yongle Blue Hole in the South China Sea.</title>
        <authorList>
            <person name="Fu T."/>
        </authorList>
    </citation>
    <scope>NUCLEOTIDE SEQUENCE [LARGE SCALE GENOMIC DNA]</scope>
    <source>
        <strain evidence="5 6">JC070</strain>
    </source>
</reference>
<dbReference type="Pfam" id="PF00589">
    <property type="entry name" value="Phage_integrase"/>
    <property type="match status" value="1"/>
</dbReference>
<keyword evidence="3" id="KW-0233">DNA recombination</keyword>
<evidence type="ECO:0000256" key="3">
    <source>
        <dbReference type="ARBA" id="ARBA00023172"/>
    </source>
</evidence>
<dbReference type="InterPro" id="IPR035386">
    <property type="entry name" value="Arm-DNA-bind_5"/>
</dbReference>
<dbReference type="InterPro" id="IPR025269">
    <property type="entry name" value="SAM-like_dom"/>
</dbReference>
<dbReference type="PROSITE" id="PS51898">
    <property type="entry name" value="TYR_RECOMBINASE"/>
    <property type="match status" value="1"/>
</dbReference>
<dbReference type="RefSeq" id="WP_171597004.1">
    <property type="nucleotide sequence ID" value="NZ_RZNH01000040.1"/>
</dbReference>
<dbReference type="CDD" id="cd01185">
    <property type="entry name" value="INTN1_C_like"/>
    <property type="match status" value="1"/>
</dbReference>
<dbReference type="PANTHER" id="PTHR30349">
    <property type="entry name" value="PHAGE INTEGRASE-RELATED"/>
    <property type="match status" value="1"/>
</dbReference>
<dbReference type="InterPro" id="IPR011010">
    <property type="entry name" value="DNA_brk_join_enz"/>
</dbReference>
<dbReference type="PANTHER" id="PTHR30349:SF64">
    <property type="entry name" value="PROPHAGE INTEGRASE INTD-RELATED"/>
    <property type="match status" value="1"/>
</dbReference>
<dbReference type="Gene3D" id="1.10.443.10">
    <property type="entry name" value="Intergrase catalytic core"/>
    <property type="match status" value="1"/>
</dbReference>
<name>A0ABX1X0B3_9BACT</name>
<comment type="caution">
    <text evidence="5">The sequence shown here is derived from an EMBL/GenBank/DDBJ whole genome shotgun (WGS) entry which is preliminary data.</text>
</comment>
<dbReference type="EMBL" id="RZNH01000040">
    <property type="protein sequence ID" value="NOU61749.1"/>
    <property type="molecule type" value="Genomic_DNA"/>
</dbReference>
<protein>
    <submittedName>
        <fullName evidence="5">Site-specific integrase</fullName>
    </submittedName>
</protein>
<evidence type="ECO:0000313" key="5">
    <source>
        <dbReference type="EMBL" id="NOU61749.1"/>
    </source>
</evidence>
<dbReference type="InterPro" id="IPR050090">
    <property type="entry name" value="Tyrosine_recombinase_XerCD"/>
</dbReference>
<accession>A0ABX1X0B3</accession>
<comment type="similarity">
    <text evidence="1">Belongs to the 'phage' integrase family.</text>
</comment>
<organism evidence="5 6">
    <name type="scientific">Marinifilum caeruleilacunae</name>
    <dbReference type="NCBI Taxonomy" id="2499076"/>
    <lineage>
        <taxon>Bacteria</taxon>
        <taxon>Pseudomonadati</taxon>
        <taxon>Bacteroidota</taxon>
        <taxon>Bacteroidia</taxon>
        <taxon>Marinilabiliales</taxon>
        <taxon>Marinifilaceae</taxon>
    </lineage>
</organism>
<dbReference type="InterPro" id="IPR013762">
    <property type="entry name" value="Integrase-like_cat_sf"/>
</dbReference>
<dbReference type="Pfam" id="PF17293">
    <property type="entry name" value="Arm-DNA-bind_5"/>
    <property type="match status" value="1"/>
</dbReference>
<evidence type="ECO:0000313" key="6">
    <source>
        <dbReference type="Proteomes" id="UP000732105"/>
    </source>
</evidence>
<dbReference type="InterPro" id="IPR010998">
    <property type="entry name" value="Integrase_recombinase_N"/>
</dbReference>